<evidence type="ECO:0000313" key="2">
    <source>
        <dbReference type="EMBL" id="OEU08153.1"/>
    </source>
</evidence>
<proteinExistence type="predicted"/>
<feature type="compositionally biased region" description="Polar residues" evidence="1">
    <location>
        <begin position="1"/>
        <end position="13"/>
    </location>
</feature>
<reference evidence="2 3" key="1">
    <citation type="submission" date="2016-09" db="EMBL/GenBank/DDBJ databases">
        <title>Extensive genetic diversity and differential bi-allelic expression allows diatom success in the polar Southern Ocean.</title>
        <authorList>
            <consortium name="DOE Joint Genome Institute"/>
            <person name="Mock T."/>
            <person name="Otillar R.P."/>
            <person name="Strauss J."/>
            <person name="Dupont C."/>
            <person name="Frickenhaus S."/>
            <person name="Maumus F."/>
            <person name="Mcmullan M."/>
            <person name="Sanges R."/>
            <person name="Schmutz J."/>
            <person name="Toseland A."/>
            <person name="Valas R."/>
            <person name="Veluchamy A."/>
            <person name="Ward B.J."/>
            <person name="Allen A."/>
            <person name="Barry K."/>
            <person name="Falciatore A."/>
            <person name="Ferrante M."/>
            <person name="Fortunato A.E."/>
            <person name="Gloeckner G."/>
            <person name="Gruber A."/>
            <person name="Hipkin R."/>
            <person name="Janech M."/>
            <person name="Kroth P."/>
            <person name="Leese F."/>
            <person name="Lindquist E."/>
            <person name="Lyon B.R."/>
            <person name="Martin J."/>
            <person name="Mayer C."/>
            <person name="Parker M."/>
            <person name="Quesneville H."/>
            <person name="Raymond J."/>
            <person name="Uhlig C."/>
            <person name="Valentin K.U."/>
            <person name="Worden A.Z."/>
            <person name="Armbrust E.V."/>
            <person name="Bowler C."/>
            <person name="Green B."/>
            <person name="Moulton V."/>
            <person name="Van Oosterhout C."/>
            <person name="Grigoriev I."/>
        </authorList>
    </citation>
    <scope>NUCLEOTIDE SEQUENCE [LARGE SCALE GENOMIC DNA]</scope>
    <source>
        <strain evidence="2 3">CCMP1102</strain>
    </source>
</reference>
<dbReference type="OrthoDB" id="42105at2759"/>
<dbReference type="EMBL" id="KV784382">
    <property type="protein sequence ID" value="OEU08153.1"/>
    <property type="molecule type" value="Genomic_DNA"/>
</dbReference>
<dbReference type="AlphaFoldDB" id="A0A1E7ERH8"/>
<feature type="region of interest" description="Disordered" evidence="1">
    <location>
        <begin position="1"/>
        <end position="41"/>
    </location>
</feature>
<organism evidence="2 3">
    <name type="scientific">Fragilariopsis cylindrus CCMP1102</name>
    <dbReference type="NCBI Taxonomy" id="635003"/>
    <lineage>
        <taxon>Eukaryota</taxon>
        <taxon>Sar</taxon>
        <taxon>Stramenopiles</taxon>
        <taxon>Ochrophyta</taxon>
        <taxon>Bacillariophyta</taxon>
        <taxon>Bacillariophyceae</taxon>
        <taxon>Bacillariophycidae</taxon>
        <taxon>Bacillariales</taxon>
        <taxon>Bacillariaceae</taxon>
        <taxon>Fragilariopsis</taxon>
    </lineage>
</organism>
<sequence length="171" mass="18378">MMSLEQQQRQFEVNTNNSNSTMTNANYVTPSNHPSTTTTTTTTADSVIQAIAIAYDPELSPIPDQQAYAVLDLYGNIVRSSSSTSTSSSSRSNGGGEGLIKDAPILYKMIVESTSLVLASAAGQEQEEKRSGSAASAGLNRMTITFDNAAIRYIIARDENHIYLIQTSTTK</sequence>
<name>A0A1E7ERH8_9STRA</name>
<keyword evidence="3" id="KW-1185">Reference proteome</keyword>
<protein>
    <submittedName>
        <fullName evidence="2">Uncharacterized protein</fullName>
    </submittedName>
</protein>
<dbReference type="InParanoid" id="A0A1E7ERH8"/>
<accession>A0A1E7ERH8</accession>
<gene>
    <name evidence="2" type="ORF">FRACYDRAFT_271858</name>
</gene>
<dbReference type="KEGG" id="fcy:FRACYDRAFT_271858"/>
<evidence type="ECO:0000313" key="3">
    <source>
        <dbReference type="Proteomes" id="UP000095751"/>
    </source>
</evidence>
<dbReference type="Proteomes" id="UP000095751">
    <property type="component" value="Unassembled WGS sequence"/>
</dbReference>
<evidence type="ECO:0000256" key="1">
    <source>
        <dbReference type="SAM" id="MobiDB-lite"/>
    </source>
</evidence>
<feature type="compositionally biased region" description="Low complexity" evidence="1">
    <location>
        <begin position="14"/>
        <end position="26"/>
    </location>
</feature>